<evidence type="ECO:0000259" key="4">
    <source>
        <dbReference type="Pfam" id="PF00905"/>
    </source>
</evidence>
<evidence type="ECO:0000256" key="3">
    <source>
        <dbReference type="ARBA" id="ARBA00023136"/>
    </source>
</evidence>
<feature type="domain" description="Penicillin-binding protein transpeptidase" evidence="4">
    <location>
        <begin position="269"/>
        <end position="593"/>
    </location>
</feature>
<dbReference type="Gene3D" id="3.40.710.10">
    <property type="entry name" value="DD-peptidase/beta-lactamase superfamily"/>
    <property type="match status" value="1"/>
</dbReference>
<dbReference type="InterPro" id="IPR005311">
    <property type="entry name" value="PBP_dimer"/>
</dbReference>
<keyword evidence="7" id="KW-1185">Reference proteome</keyword>
<dbReference type="OrthoDB" id="2985542at2"/>
<sequence length="606" mass="66214">MSFTVIFAIYTIRLAFLQLFSFGASTPAAALHHADWRKSSVAQRQHSLVLDTGRGDFVDRSGRPLTGETYMALAFFPVAAGAHAAAETKEQIRQLAGMLGVSYSSLEQYWHQLKAPEFWHGAGSRQPRKLTDSELKQLSALSLDGVQALPYRHRYLPGYYAAQAIGYISQHPERISAQYPLELAAGKRSLKDQIGGAGLERSLDEWLRGLGQTTAMFFTDGQNRPMHGLGIRYFRPDNERYPLQAVTTIDLPLQQQLEKYADQMHLIEGAIVVLDASNADIVAMVSRPSQNPEQLSSSGGLETVNHALKAEPPGSVFKLVTEAAALEAGVASEHETFECNGEYGKYGLSCWKEGGHGKLTLKEGLAQSCNIVFATVAERLSGEQLQRTALALGIGRQVGWSTARPHKLMHHKLRLLPEEEGGTVFRLPDGADNAASQLEEMDGGVMAQSGIGQRDVRMTPLQAANLVVTLLHGGEVLEPRIVSEVRYANGLAMTKLKPKKAPKSGYGQINPATARKLLRGMEAVVDHGTGKSIRDGIWTVAGKSGTAEVERQGAPRNHQWFAGYGPVKHPRYAVAVLSEYRPVNSPNQATRLFRGVMDLLAEHEPL</sequence>
<organism evidence="6 7">
    <name type="scientific">Paenibacillus protaetiae</name>
    <dbReference type="NCBI Taxonomy" id="2509456"/>
    <lineage>
        <taxon>Bacteria</taxon>
        <taxon>Bacillati</taxon>
        <taxon>Bacillota</taxon>
        <taxon>Bacilli</taxon>
        <taxon>Bacillales</taxon>
        <taxon>Paenibacillaceae</taxon>
        <taxon>Paenibacillus</taxon>
    </lineage>
</organism>
<dbReference type="InterPro" id="IPR012338">
    <property type="entry name" value="Beta-lactam/transpept-like"/>
</dbReference>
<dbReference type="PANTHER" id="PTHR30627:SF24">
    <property type="entry name" value="PENICILLIN-BINDING PROTEIN 4B"/>
    <property type="match status" value="1"/>
</dbReference>
<proteinExistence type="inferred from homology"/>
<dbReference type="Gene3D" id="3.90.1310.10">
    <property type="entry name" value="Penicillin-binding protein 2a (Domain 2)"/>
    <property type="match status" value="1"/>
</dbReference>
<dbReference type="Proteomes" id="UP000293568">
    <property type="component" value="Chromosome"/>
</dbReference>
<feature type="domain" description="Penicillin-binding protein dimerisation" evidence="5">
    <location>
        <begin position="53"/>
        <end position="209"/>
    </location>
</feature>
<dbReference type="InterPro" id="IPR036138">
    <property type="entry name" value="PBP_dimer_sf"/>
</dbReference>
<comment type="subcellular location">
    <subcellularLocation>
        <location evidence="1">Membrane</location>
    </subcellularLocation>
</comment>
<dbReference type="SUPFAM" id="SSF56519">
    <property type="entry name" value="Penicillin binding protein dimerisation domain"/>
    <property type="match status" value="1"/>
</dbReference>
<dbReference type="GO" id="GO:0071972">
    <property type="term" value="F:peptidoglycan L,D-transpeptidase activity"/>
    <property type="evidence" value="ECO:0007669"/>
    <property type="project" value="TreeGrafter"/>
</dbReference>
<dbReference type="EMBL" id="CP035492">
    <property type="protein sequence ID" value="QAY68290.1"/>
    <property type="molecule type" value="Genomic_DNA"/>
</dbReference>
<dbReference type="InterPro" id="IPR050515">
    <property type="entry name" value="Beta-lactam/transpept"/>
</dbReference>
<protein>
    <submittedName>
        <fullName evidence="6">Penicillin-binding protein</fullName>
    </submittedName>
</protein>
<dbReference type="PANTHER" id="PTHR30627">
    <property type="entry name" value="PEPTIDOGLYCAN D,D-TRANSPEPTIDASE"/>
    <property type="match status" value="1"/>
</dbReference>
<evidence type="ECO:0000259" key="5">
    <source>
        <dbReference type="Pfam" id="PF03717"/>
    </source>
</evidence>
<dbReference type="KEGG" id="pprt:ET464_01240"/>
<dbReference type="GO" id="GO:0008658">
    <property type="term" value="F:penicillin binding"/>
    <property type="evidence" value="ECO:0007669"/>
    <property type="project" value="InterPro"/>
</dbReference>
<dbReference type="GO" id="GO:0071555">
    <property type="term" value="P:cell wall organization"/>
    <property type="evidence" value="ECO:0007669"/>
    <property type="project" value="TreeGrafter"/>
</dbReference>
<name>A0A4P6EY08_9BACL</name>
<dbReference type="InterPro" id="IPR001460">
    <property type="entry name" value="PCN-bd_Tpept"/>
</dbReference>
<accession>A0A4P6EY08</accession>
<dbReference type="SUPFAM" id="SSF56601">
    <property type="entry name" value="beta-lactamase/transpeptidase-like"/>
    <property type="match status" value="1"/>
</dbReference>
<dbReference type="Pfam" id="PF00905">
    <property type="entry name" value="Transpeptidase"/>
    <property type="match status" value="1"/>
</dbReference>
<reference evidence="6 7" key="1">
    <citation type="submission" date="2019-01" db="EMBL/GenBank/DDBJ databases">
        <title>Genome sequencing of strain FW100M-2.</title>
        <authorList>
            <person name="Heo J."/>
            <person name="Kim S.-J."/>
            <person name="Kim J.-S."/>
            <person name="Hong S.-B."/>
            <person name="Kwon S.-W."/>
        </authorList>
    </citation>
    <scope>NUCLEOTIDE SEQUENCE [LARGE SCALE GENOMIC DNA]</scope>
    <source>
        <strain evidence="6 7">FW100M-2</strain>
    </source>
</reference>
<dbReference type="AlphaFoldDB" id="A0A4P6EY08"/>
<evidence type="ECO:0000313" key="6">
    <source>
        <dbReference type="EMBL" id="QAY68290.1"/>
    </source>
</evidence>
<keyword evidence="3" id="KW-0472">Membrane</keyword>
<evidence type="ECO:0000313" key="7">
    <source>
        <dbReference type="Proteomes" id="UP000293568"/>
    </source>
</evidence>
<dbReference type="GO" id="GO:0005886">
    <property type="term" value="C:plasma membrane"/>
    <property type="evidence" value="ECO:0007669"/>
    <property type="project" value="TreeGrafter"/>
</dbReference>
<gene>
    <name evidence="6" type="ORF">ET464_01240</name>
</gene>
<dbReference type="Pfam" id="PF03717">
    <property type="entry name" value="PBP_dimer"/>
    <property type="match status" value="1"/>
</dbReference>
<evidence type="ECO:0000256" key="1">
    <source>
        <dbReference type="ARBA" id="ARBA00004370"/>
    </source>
</evidence>
<comment type="similarity">
    <text evidence="2">Belongs to the transpeptidase family.</text>
</comment>
<evidence type="ECO:0000256" key="2">
    <source>
        <dbReference type="ARBA" id="ARBA00007171"/>
    </source>
</evidence>